<dbReference type="AlphaFoldDB" id="K2LXN1"/>
<dbReference type="EMBL" id="AHKC01018259">
    <property type="protein sequence ID" value="EKF27433.1"/>
    <property type="molecule type" value="Genomic_DNA"/>
</dbReference>
<accession>K2LXN1</accession>
<evidence type="ECO:0000313" key="2">
    <source>
        <dbReference type="Proteomes" id="UP000007350"/>
    </source>
</evidence>
<proteinExistence type="predicted"/>
<organism evidence="1 2">
    <name type="scientific">Trypanosoma cruzi marinkellei</name>
    <dbReference type="NCBI Taxonomy" id="85056"/>
    <lineage>
        <taxon>Eukaryota</taxon>
        <taxon>Discoba</taxon>
        <taxon>Euglenozoa</taxon>
        <taxon>Kinetoplastea</taxon>
        <taxon>Metakinetoplastina</taxon>
        <taxon>Trypanosomatida</taxon>
        <taxon>Trypanosomatidae</taxon>
        <taxon>Trypanosoma</taxon>
        <taxon>Schizotrypanum</taxon>
    </lineage>
</organism>
<dbReference type="OrthoDB" id="276037at2759"/>
<gene>
    <name evidence="1" type="ORF">MOQ_008843</name>
</gene>
<evidence type="ECO:0000313" key="1">
    <source>
        <dbReference type="EMBL" id="EKF27433.1"/>
    </source>
</evidence>
<reference evidence="1 2" key="1">
    <citation type="journal article" date="2012" name="BMC Genomics">
        <title>Comparative genomic analysis of human infective Trypanosoma cruzi lineages with the bat-restricted subspecies T. cruzi marinkellei.</title>
        <authorList>
            <person name="Franzen O."/>
            <person name="Talavera-Lopez C."/>
            <person name="Ochaya S."/>
            <person name="Butler C.E."/>
            <person name="Messenger L.A."/>
            <person name="Lewis M.D."/>
            <person name="Llewellyn M.S."/>
            <person name="Marinkelle C.J."/>
            <person name="Tyler K.M."/>
            <person name="Miles M.A."/>
            <person name="Andersson B."/>
        </authorList>
    </citation>
    <scope>NUCLEOTIDE SEQUENCE [LARGE SCALE GENOMIC DNA]</scope>
    <source>
        <strain evidence="1 2">B7</strain>
    </source>
</reference>
<protein>
    <submittedName>
        <fullName evidence="1">Uncharacterized protein</fullName>
    </submittedName>
</protein>
<sequence>MNWSTRYVRKEVVEDKMEEDWGGDGGISNLISLEEPTTSHLPCSVRFRTFSDPVDNVAAREAAWRSALPNSLCVHKRRRLDEASTSEREAVVRPLLRVLRDPIAMARRRFETLRWFDEPRAADDIRARLELDRRLGVTPSLATLHQALRRLRSLRRTRLIADLAEDLVMDAPSISVYTLLLIVEGLEGEPQRAASFLFSLTPLVTNGTVPTSVWSSLCCELDTVARQMPSPLERCIVDLFGQLFYRVREDGPVNGSIVVYYGQALLKSRAPIRSVVAFVQTELLSGRNTPPSYAVSELRLSAFLSDLIQVLSVRPNGGADEREEGPPFSARERLLCCSDLVKHAYAGRLSLSQTAFDMLLRFCDEEQDYNLLCILFLAMCALSTPTLISTARVAEVLCDMEELSQHFGGVLGQPIPMWMLYIIVRHGKSSLFAPVHRRKSNRKELELQFCDCLARLCARDGGVSLCMDVFDAIVEYGNPAGAHVFVCSLTRAMGLTPRLFGGPATTIDVAALEPFNLETLYYALGTGAVKLDEFRFFIHERPSAFLFPSRKGNCITLERALSVLLDSPQVYSTVLDVSAVCALAESLALAEAFVKMMNGYAAKSGALAFVPFDVCAASQLTDSGRQLLLSWLANQRWLIMLPLSFTLQRLTGVTSSAMSISPSLRQQPCLFLFHALRRVGHTKTAFVTAASPAAELAKAEGVHPVITLEELKTRLGLR</sequence>
<name>K2LXN1_TRYCR</name>
<keyword evidence="2" id="KW-1185">Reference proteome</keyword>
<comment type="caution">
    <text evidence="1">The sequence shown here is derived from an EMBL/GenBank/DDBJ whole genome shotgun (WGS) entry which is preliminary data.</text>
</comment>
<dbReference type="Proteomes" id="UP000007350">
    <property type="component" value="Unassembled WGS sequence"/>
</dbReference>